<reference evidence="1 2" key="1">
    <citation type="submission" date="2016-10" db="EMBL/GenBank/DDBJ databases">
        <title>Reductive evolution of mitochondrial metabolism and differential evolution of invasion-related proteins in Cryptosporidium.</title>
        <authorList>
            <person name="Liu S."/>
            <person name="Roellig D.M."/>
            <person name="Guo Y."/>
            <person name="Li N."/>
            <person name="Frace M.A."/>
            <person name="Tang K."/>
            <person name="Zhang L."/>
            <person name="Feng Y."/>
            <person name="Xiao L."/>
        </authorList>
    </citation>
    <scope>NUCLEOTIDE SEQUENCE [LARGE SCALE GENOMIC DNA]</scope>
    <source>
        <strain evidence="1">30847</strain>
    </source>
</reference>
<protein>
    <submittedName>
        <fullName evidence="1">Uncharacterized protein</fullName>
    </submittedName>
</protein>
<organism evidence="1 2">
    <name type="scientific">Cryptosporidium andersoni</name>
    <dbReference type="NCBI Taxonomy" id="117008"/>
    <lineage>
        <taxon>Eukaryota</taxon>
        <taxon>Sar</taxon>
        <taxon>Alveolata</taxon>
        <taxon>Apicomplexa</taxon>
        <taxon>Conoidasida</taxon>
        <taxon>Coccidia</taxon>
        <taxon>Eucoccidiorida</taxon>
        <taxon>Eimeriorina</taxon>
        <taxon>Cryptosporidiidae</taxon>
        <taxon>Cryptosporidium</taxon>
    </lineage>
</organism>
<comment type="caution">
    <text evidence="1">The sequence shown here is derived from an EMBL/GenBank/DDBJ whole genome shotgun (WGS) entry which is preliminary data.</text>
</comment>
<sequence>MTNLGKILIPPSPNWFNYHSICLDSKSGWYSFCTKNSIIVGNIKNYYYGSISCGLKSRPNAVYIIEKKRYEHNLKKSSISNNKCYQDMNKIISDEDSDKYPATHMTSSMLLCASHNDKVTRLWNIEYDEDKSLNLSCELLVWNNSHKYNCNTVLIADNLVITGDEKGRIISFEYLSILNSKKYKKQIESLICDYCPLESSITVMKQIDKCLFDNKVIIAIGYLNGSVLMIDVYNSNILKDFGYHSTIGNKVTCISFIYGVSEENKEFCLKYNSMEEPIHDQISKVTADSALPLTSEKFTLSSNILSINSYSCLMATSGIDNTTTVWDIMDELSPKRYSDIPKKVKKSDDLSKKSSRSGYDRGWTSVIFDPRIENNCNNNKKLSSSSNLLIIGTCQGDLLHYNLNLHKIEKKLNISYNAVFYIEYYTNKNKYFLFCILMDRNIVIVSLDNWIIEHRFSTFGAWIASITSPVDFPHLIYLTTGDGKIFIMDSLDKSNLSTDKVVINDISENNFIKIRTLTLFKDLKSKYSSKINQKQLEFFINHPKYSEYSLFGLKDGNFGLVYVDPNNTDRHSVLMLSSKFSFSGSIKDIYWKIIPQFDISSKDSNKNDVNNELSIYTSDKYGNGQSDSPVTDQSYFSRLFRDQEYFHYILIFGDKGNYFLANLNNETSFECSFIDRNGIINSNIDIFPIKSYSKYDHVNSNENSIWIHSNYPLKLINLYSESYFDLNGNHGSYICKFDISDISKQDEVKLDYCNSKVQLIPRKCITVSLTSTPAYCIITQSCKGLNLGIFAIVTRDGSISFITRNMEGNKEHNRSIRRIDNNISDFDSINSSYQSQSDIQYKSSEFLICDSRLKSNTSCTFDKLFKSPCTGITSIDNLENIYVVTSTMDGFITIFSISLNTLHGNNLENIGIQMEKLKVEILKSCSYISHNLYSLTNKQGHSTCINFYRDLTHTIGNIKNSNKNLKLLIGGQEQCLYQVDFHKCIESTKKNLIKKDNKSKKLINEDLQNNSAYIQNILRDLSIVESNFKNSTFLDKTCSSVNNSNINNIKSSIEFFTDLLNNSMSSLNRKAWLDGCKSLIYLASATIYQQSLIESFSSLIYLWAAKIEVMNGINRNKLLDFFFNEFIQSQELPNISNLLSLEIPSILTDNQSSLSSNCTLCTNFSYIDHSTLKLPISIMDIILFEYSEKFSNDILFLHCLGEKIQDIHKNFYQIRRIPKYFKLMPIKYFPRYTIDHTTQLLNILSANTSILYNITNRSLNIHNKSESFKDGKNKCQDISSQDFLISPLFLHLVNSLISNKGLSSIIMSHIINNLIKNIETIQKQNLEYINEGDSLQKCSTLNYPNDSLLNIHEYCILSVLNGNANKSIEMYLSYGFYLDALYISGLYYGLDHPISVNIYKKWSEYLISKQLIVQSIKCLFSIGDLWSVFIILSERIKQILNSSDFLVDTDFMKNDNNRNFNTRNKETKYKSLDNRDMVLSLGQSVKLWIYFVLNIGYQFLASEEYSSNKTLNGSDMNSMQDISHKIAKVTKDLVQLCMDKSKNNINVIHFALYLISSEQKNNIGKLEGNISYDNTAERSNTSSFCTQKTGKYIESTTNGSKMKINTEDFVRNKSFEDQNSNFQYIQNLEDRNFFLSLKSAKCIVNNNLTGYHTNLVFWKYIYILACNNKSSKLNLLNDNSNLNNFNLVWPLKYFKIIWDYASKELYYKYQIGNKNKSDYEQIFLLYKECEYLPFIDGSESKEMNLSLLFTRLILLFICTSEYKQIETSLNIYLYNNKVTDDTNKCFYKCSSWINLFKKVIYECTYIILELFISSINGSNKVEQLLSSDHIVSLIIHLLLSESINTSNVISISTCCNDQLYILYDLQLLISLLNLSEGKINYNDISEINNISVLCSILLFLDSYSEYKDINNLLVDNLIYLLKDNNSFNSNIALNFDRLDIPDEIKYLPVHKLLLRLPLNVQWEILNLSKIVKHLATKCVDSTIINTYEFLSRSSFLHIIKSYSSYKRITLFRHLLLKVNMEGTKFIKENKEKDIPNDIIVKIFVNTPYYEGILRYLHNGQVTIKIVINYILKYMIDNKVYENQFIDYFLHCITENDNILYINKDRLMTKYLFEIMSILYTSVKII</sequence>
<dbReference type="GO" id="GO:0005634">
    <property type="term" value="C:nucleus"/>
    <property type="evidence" value="ECO:0007669"/>
    <property type="project" value="TreeGrafter"/>
</dbReference>
<dbReference type="PANTHER" id="PTHR46362">
    <property type="entry name" value="GEM-ASSOCIATED PROTEIN 5"/>
    <property type="match status" value="1"/>
</dbReference>
<dbReference type="EMBL" id="LRBS01000063">
    <property type="protein sequence ID" value="OII76427.1"/>
    <property type="molecule type" value="Genomic_DNA"/>
</dbReference>
<dbReference type="GO" id="GO:0003730">
    <property type="term" value="F:mRNA 3'-UTR binding"/>
    <property type="evidence" value="ECO:0007669"/>
    <property type="project" value="TreeGrafter"/>
</dbReference>
<accession>A0A1J4MSM2</accession>
<dbReference type="VEuPathDB" id="CryptoDB:cand_001950"/>
<dbReference type="InterPro" id="IPR015943">
    <property type="entry name" value="WD40/YVTN_repeat-like_dom_sf"/>
</dbReference>
<keyword evidence="2" id="KW-1185">Reference proteome</keyword>
<dbReference type="Proteomes" id="UP000186804">
    <property type="component" value="Unassembled WGS sequence"/>
</dbReference>
<evidence type="ECO:0000313" key="2">
    <source>
        <dbReference type="Proteomes" id="UP000186804"/>
    </source>
</evidence>
<dbReference type="InterPro" id="IPR052640">
    <property type="entry name" value="Gemin-5"/>
</dbReference>
<dbReference type="InterPro" id="IPR011047">
    <property type="entry name" value="Quinoprotein_ADH-like_sf"/>
</dbReference>
<dbReference type="SUPFAM" id="SSF50998">
    <property type="entry name" value="Quinoprotein alcohol dehydrogenase-like"/>
    <property type="match status" value="1"/>
</dbReference>
<name>A0A1J4MSM2_9CRYT</name>
<dbReference type="OrthoDB" id="342817at2759"/>
<dbReference type="GO" id="GO:0000387">
    <property type="term" value="P:spliceosomal snRNP assembly"/>
    <property type="evidence" value="ECO:0007669"/>
    <property type="project" value="TreeGrafter"/>
</dbReference>
<dbReference type="PANTHER" id="PTHR46362:SF1">
    <property type="entry name" value="GEM-ASSOCIATED PROTEIN 5"/>
    <property type="match status" value="1"/>
</dbReference>
<dbReference type="GO" id="GO:0032797">
    <property type="term" value="C:SMN complex"/>
    <property type="evidence" value="ECO:0007669"/>
    <property type="project" value="TreeGrafter"/>
</dbReference>
<evidence type="ECO:0000313" key="1">
    <source>
        <dbReference type="EMBL" id="OII76427.1"/>
    </source>
</evidence>
<dbReference type="Gene3D" id="2.130.10.10">
    <property type="entry name" value="YVTN repeat-like/Quinoprotein amine dehydrogenase"/>
    <property type="match status" value="1"/>
</dbReference>
<gene>
    <name evidence="1" type="ORF">cand_001950</name>
</gene>
<dbReference type="GeneID" id="92364380"/>
<dbReference type="RefSeq" id="XP_067068273.1">
    <property type="nucleotide sequence ID" value="XM_067210443.1"/>
</dbReference>
<proteinExistence type="predicted"/>